<evidence type="ECO:0000256" key="1">
    <source>
        <dbReference type="ARBA" id="ARBA00023002"/>
    </source>
</evidence>
<reference evidence="4 5" key="1">
    <citation type="submission" date="2019-04" db="EMBL/GenBank/DDBJ databases">
        <authorList>
            <person name="Alioto T."/>
            <person name="Alioto T."/>
        </authorList>
    </citation>
    <scope>NUCLEOTIDE SEQUENCE [LARGE SCALE GENOMIC DNA]</scope>
</reference>
<keyword evidence="1" id="KW-0560">Oxidoreductase</keyword>
<dbReference type="EMBL" id="CABDUW010000462">
    <property type="protein sequence ID" value="VTJ69442.1"/>
    <property type="molecule type" value="Genomic_DNA"/>
</dbReference>
<feature type="domain" description="D-arabinono-1,4-lactone oxidase C-terminal" evidence="2">
    <location>
        <begin position="28"/>
        <end position="75"/>
    </location>
</feature>
<accession>A0A5E4BLB2</accession>
<gene>
    <name evidence="3" type="ORF">GHT09_020527</name>
    <name evidence="4" type="ORF">MONAX_5E012518</name>
</gene>
<dbReference type="EMBL" id="WJEC01008855">
    <property type="protein sequence ID" value="KAF7459526.1"/>
    <property type="molecule type" value="Genomic_DNA"/>
</dbReference>
<dbReference type="AlphaFoldDB" id="A0A5E4BLB2"/>
<organism evidence="4 5">
    <name type="scientific">Marmota monax</name>
    <name type="common">Woodchuck</name>
    <dbReference type="NCBI Taxonomy" id="9995"/>
    <lineage>
        <taxon>Eukaryota</taxon>
        <taxon>Metazoa</taxon>
        <taxon>Chordata</taxon>
        <taxon>Craniata</taxon>
        <taxon>Vertebrata</taxon>
        <taxon>Euteleostomi</taxon>
        <taxon>Mammalia</taxon>
        <taxon>Eutheria</taxon>
        <taxon>Euarchontoglires</taxon>
        <taxon>Glires</taxon>
        <taxon>Rodentia</taxon>
        <taxon>Sciuromorpha</taxon>
        <taxon>Sciuridae</taxon>
        <taxon>Xerinae</taxon>
        <taxon>Marmotini</taxon>
        <taxon>Marmota</taxon>
    </lineage>
</organism>
<dbReference type="Proteomes" id="UP000662637">
    <property type="component" value="Unassembled WGS sequence"/>
</dbReference>
<dbReference type="GO" id="GO:0003885">
    <property type="term" value="F:D-arabinono-1,4-lactone oxidase activity"/>
    <property type="evidence" value="ECO:0007669"/>
    <property type="project" value="InterPro"/>
</dbReference>
<protein>
    <recommendedName>
        <fullName evidence="2">D-arabinono-1,4-lactone oxidase C-terminal domain-containing protein</fullName>
    </recommendedName>
</protein>
<name>A0A5E4BLB2_MARMO</name>
<dbReference type="Proteomes" id="UP000335636">
    <property type="component" value="Unassembled WGS sequence"/>
</dbReference>
<evidence type="ECO:0000259" key="2">
    <source>
        <dbReference type="Pfam" id="PF04030"/>
    </source>
</evidence>
<dbReference type="Pfam" id="PF04030">
    <property type="entry name" value="ALO"/>
    <property type="match status" value="1"/>
</dbReference>
<evidence type="ECO:0000313" key="3">
    <source>
        <dbReference type="EMBL" id="KAF7459526.1"/>
    </source>
</evidence>
<proteinExistence type="predicted"/>
<sequence length="104" mass="11815">MVPPVNNHLVLDEHHRVTVPSLVLSLPSIMESSQVLDNLDSHLKKSEYFRFLWFPHSENVSIIYQDHTNKEGRLSAAPPTLTPAAFLHSHIPDTKSQEAAQSWH</sequence>
<dbReference type="GO" id="GO:0016020">
    <property type="term" value="C:membrane"/>
    <property type="evidence" value="ECO:0007669"/>
    <property type="project" value="InterPro"/>
</dbReference>
<evidence type="ECO:0000313" key="4">
    <source>
        <dbReference type="EMBL" id="VTJ69442.1"/>
    </source>
</evidence>
<keyword evidence="5" id="KW-1185">Reference proteome</keyword>
<evidence type="ECO:0000313" key="5">
    <source>
        <dbReference type="Proteomes" id="UP000335636"/>
    </source>
</evidence>
<reference evidence="3" key="2">
    <citation type="submission" date="2020-08" db="EMBL/GenBank/DDBJ databases">
        <authorList>
            <person name="Shumante A."/>
            <person name="Zimin A.V."/>
            <person name="Puiu D."/>
            <person name="Salzberg S.L."/>
        </authorList>
    </citation>
    <scope>NUCLEOTIDE SEQUENCE</scope>
    <source>
        <strain evidence="3">WC2-LM</strain>
        <tissue evidence="3">Liver</tissue>
    </source>
</reference>
<dbReference type="InterPro" id="IPR007173">
    <property type="entry name" value="ALO_C"/>
</dbReference>